<protein>
    <submittedName>
        <fullName evidence="2">VOC family protein</fullName>
    </submittedName>
</protein>
<dbReference type="Proteomes" id="UP000326881">
    <property type="component" value="Chromosome"/>
</dbReference>
<keyword evidence="3" id="KW-1185">Reference proteome</keyword>
<gene>
    <name evidence="2" type="ORF">FZ934_01670</name>
</gene>
<dbReference type="RefSeq" id="WP_153269641.1">
    <property type="nucleotide sequence ID" value="NZ_CP043498.1"/>
</dbReference>
<proteinExistence type="predicted"/>
<dbReference type="PROSITE" id="PS51819">
    <property type="entry name" value="VOC"/>
    <property type="match status" value="1"/>
</dbReference>
<evidence type="ECO:0000313" key="2">
    <source>
        <dbReference type="EMBL" id="QFY59262.1"/>
    </source>
</evidence>
<dbReference type="AlphaFoldDB" id="A0A5Q0C121"/>
<sequence>MLHHISFGVSNIERSAAFYDAALAPLGYSRVWEDLRPGEADQAVGYGIAGGGDKFAIKLCPEGQSSPGRGFHLAFASMSRRAVAKFHEAAIAHGGIDNGSPGLRAHYGPHYFAAFVVDPDGHHIEAVFNSPD</sequence>
<dbReference type="EMBL" id="CP043498">
    <property type="protein sequence ID" value="QFY59262.1"/>
    <property type="molecule type" value="Genomic_DNA"/>
</dbReference>
<dbReference type="Gene3D" id="3.10.180.10">
    <property type="entry name" value="2,3-Dihydroxybiphenyl 1,2-Dioxygenase, domain 1"/>
    <property type="match status" value="1"/>
</dbReference>
<feature type="domain" description="VOC" evidence="1">
    <location>
        <begin position="1"/>
        <end position="129"/>
    </location>
</feature>
<dbReference type="PANTHER" id="PTHR35006">
    <property type="entry name" value="GLYOXALASE FAMILY PROTEIN (AFU_ORTHOLOGUE AFUA_5G14830)"/>
    <property type="match status" value="1"/>
</dbReference>
<dbReference type="InterPro" id="IPR037523">
    <property type="entry name" value="VOC_core"/>
</dbReference>
<dbReference type="KEGG" id="rgr:FZ934_01670"/>
<evidence type="ECO:0000259" key="1">
    <source>
        <dbReference type="PROSITE" id="PS51819"/>
    </source>
</evidence>
<dbReference type="CDD" id="cd07262">
    <property type="entry name" value="VOC_like"/>
    <property type="match status" value="1"/>
</dbReference>
<name>A0A5Q0C121_9HYPH</name>
<dbReference type="Pfam" id="PF00903">
    <property type="entry name" value="Glyoxalase"/>
    <property type="match status" value="1"/>
</dbReference>
<dbReference type="InterPro" id="IPR004360">
    <property type="entry name" value="Glyas_Fos-R_dOase_dom"/>
</dbReference>
<dbReference type="OrthoDB" id="9807407at2"/>
<dbReference type="SUPFAM" id="SSF54593">
    <property type="entry name" value="Glyoxalase/Bleomycin resistance protein/Dihydroxybiphenyl dioxygenase"/>
    <property type="match status" value="1"/>
</dbReference>
<dbReference type="PANTHER" id="PTHR35006:SF4">
    <property type="entry name" value="BLR7706 PROTEIN"/>
    <property type="match status" value="1"/>
</dbReference>
<reference evidence="2 3" key="1">
    <citation type="submission" date="2019-08" db="EMBL/GenBank/DDBJ databases">
        <title>Prosopis cineraria nodule microbiome.</title>
        <authorList>
            <person name="Ali R."/>
            <person name="Chaluvadi S.R."/>
            <person name="Wang X."/>
        </authorList>
    </citation>
    <scope>NUCLEOTIDE SEQUENCE [LARGE SCALE GENOMIC DNA]</scope>
    <source>
        <strain evidence="2 3">BG7</strain>
    </source>
</reference>
<evidence type="ECO:0000313" key="3">
    <source>
        <dbReference type="Proteomes" id="UP000326881"/>
    </source>
</evidence>
<dbReference type="InterPro" id="IPR029068">
    <property type="entry name" value="Glyas_Bleomycin-R_OHBP_Dase"/>
</dbReference>
<organism evidence="2 3">
    <name type="scientific">Rhizobium grahamii</name>
    <dbReference type="NCBI Taxonomy" id="1120045"/>
    <lineage>
        <taxon>Bacteria</taxon>
        <taxon>Pseudomonadati</taxon>
        <taxon>Pseudomonadota</taxon>
        <taxon>Alphaproteobacteria</taxon>
        <taxon>Hyphomicrobiales</taxon>
        <taxon>Rhizobiaceae</taxon>
        <taxon>Rhizobium/Agrobacterium group</taxon>
        <taxon>Rhizobium</taxon>
    </lineage>
</organism>
<accession>A0A5Q0C121</accession>